<name>A0A9E2NXW3_9FUSO</name>
<sequence length="149" mass="17019">MEKILSEENIFLEIEAKTKDELLELLAEKLNKAGKLINKSTFIKDIYIRENEGITGIENGLALPHGKSEGVKETTIVVAKLKKAIEWETLDNSKVDLVVLFAVRLEDKNELHLKLLAKIAGNLSEEENINRIKEINDKKEIIKILEKEW</sequence>
<dbReference type="PROSITE" id="PS51094">
    <property type="entry name" value="PTS_EIIA_TYPE_2"/>
    <property type="match status" value="1"/>
</dbReference>
<organism evidence="7 8">
    <name type="scientific">Candidatus Fusobacterium pullicola</name>
    <dbReference type="NCBI Taxonomy" id="2838601"/>
    <lineage>
        <taxon>Bacteria</taxon>
        <taxon>Fusobacteriati</taxon>
        <taxon>Fusobacteriota</taxon>
        <taxon>Fusobacteriia</taxon>
        <taxon>Fusobacteriales</taxon>
        <taxon>Fusobacteriaceae</taxon>
        <taxon>Fusobacterium</taxon>
    </lineage>
</organism>
<dbReference type="PANTHER" id="PTHR47738:SF2">
    <property type="entry name" value="PTS SYSTEM FRUCTOSE-LIKE EIIA COMPONENT"/>
    <property type="match status" value="1"/>
</dbReference>
<dbReference type="GO" id="GO:0016020">
    <property type="term" value="C:membrane"/>
    <property type="evidence" value="ECO:0007669"/>
    <property type="project" value="InterPro"/>
</dbReference>
<keyword evidence="1" id="KW-0813">Transport</keyword>
<dbReference type="SUPFAM" id="SSF55804">
    <property type="entry name" value="Phoshotransferase/anion transport protein"/>
    <property type="match status" value="1"/>
</dbReference>
<comment type="caution">
    <text evidence="7">The sequence shown here is derived from an EMBL/GenBank/DDBJ whole genome shotgun (WGS) entry which is preliminary data.</text>
</comment>
<keyword evidence="3 7" id="KW-0762">Sugar transport</keyword>
<dbReference type="InterPro" id="IPR051541">
    <property type="entry name" value="PTS_SugarTrans_NitroReg"/>
</dbReference>
<dbReference type="Pfam" id="PF00359">
    <property type="entry name" value="PTS_EIIA_2"/>
    <property type="match status" value="1"/>
</dbReference>
<dbReference type="GO" id="GO:0008982">
    <property type="term" value="F:protein-N(PI)-phosphohistidine-sugar phosphotransferase activity"/>
    <property type="evidence" value="ECO:0007669"/>
    <property type="project" value="InterPro"/>
</dbReference>
<dbReference type="GO" id="GO:0009401">
    <property type="term" value="P:phosphoenolpyruvate-dependent sugar phosphotransferase system"/>
    <property type="evidence" value="ECO:0007669"/>
    <property type="project" value="UniProtKB-KW"/>
</dbReference>
<reference evidence="7" key="2">
    <citation type="submission" date="2021-04" db="EMBL/GenBank/DDBJ databases">
        <authorList>
            <person name="Gilroy R."/>
        </authorList>
    </citation>
    <scope>NUCLEOTIDE SEQUENCE</scope>
    <source>
        <strain evidence="7">A6-441</strain>
    </source>
</reference>
<evidence type="ECO:0000256" key="4">
    <source>
        <dbReference type="ARBA" id="ARBA00022679"/>
    </source>
</evidence>
<dbReference type="InterPro" id="IPR002178">
    <property type="entry name" value="PTS_EIIA_type-2_dom"/>
</dbReference>
<evidence type="ECO:0000313" key="7">
    <source>
        <dbReference type="EMBL" id="MBU3843175.1"/>
    </source>
</evidence>
<evidence type="ECO:0000256" key="1">
    <source>
        <dbReference type="ARBA" id="ARBA00022448"/>
    </source>
</evidence>
<dbReference type="Proteomes" id="UP000724657">
    <property type="component" value="Unassembled WGS sequence"/>
</dbReference>
<keyword evidence="2" id="KW-0597">Phosphoprotein</keyword>
<dbReference type="InterPro" id="IPR016152">
    <property type="entry name" value="PTrfase/Anion_transptr"/>
</dbReference>
<evidence type="ECO:0000256" key="2">
    <source>
        <dbReference type="ARBA" id="ARBA00022553"/>
    </source>
</evidence>
<evidence type="ECO:0000256" key="3">
    <source>
        <dbReference type="ARBA" id="ARBA00022597"/>
    </source>
</evidence>
<feature type="domain" description="PTS EIIA type-2" evidence="6">
    <location>
        <begin position="3"/>
        <end position="148"/>
    </location>
</feature>
<dbReference type="AlphaFoldDB" id="A0A9E2NXW3"/>
<dbReference type="Gene3D" id="3.40.930.10">
    <property type="entry name" value="Mannitol-specific EII, Chain A"/>
    <property type="match status" value="1"/>
</dbReference>
<protein>
    <submittedName>
        <fullName evidence="7">PTS sugar transporter subunit IIA</fullName>
    </submittedName>
</protein>
<dbReference type="NCBIfam" id="TIGR00848">
    <property type="entry name" value="fruA"/>
    <property type="match status" value="1"/>
</dbReference>
<proteinExistence type="predicted"/>
<gene>
    <name evidence="7" type="ORF">IAA47_09395</name>
</gene>
<evidence type="ECO:0000256" key="5">
    <source>
        <dbReference type="ARBA" id="ARBA00022683"/>
    </source>
</evidence>
<evidence type="ECO:0000259" key="6">
    <source>
        <dbReference type="PROSITE" id="PS51094"/>
    </source>
</evidence>
<dbReference type="InterPro" id="IPR004715">
    <property type="entry name" value="PTS_IIA_fruc"/>
</dbReference>
<evidence type="ECO:0000313" key="8">
    <source>
        <dbReference type="Proteomes" id="UP000724657"/>
    </source>
</evidence>
<dbReference type="CDD" id="cd00211">
    <property type="entry name" value="PTS_IIA_fru"/>
    <property type="match status" value="1"/>
</dbReference>
<keyword evidence="5" id="KW-0598">Phosphotransferase system</keyword>
<dbReference type="EMBL" id="JAHLFN010000081">
    <property type="protein sequence ID" value="MBU3843175.1"/>
    <property type="molecule type" value="Genomic_DNA"/>
</dbReference>
<accession>A0A9E2NXW3</accession>
<keyword evidence="4" id="KW-0808">Transferase</keyword>
<dbReference type="PANTHER" id="PTHR47738">
    <property type="entry name" value="PTS SYSTEM FRUCTOSE-LIKE EIIA COMPONENT-RELATED"/>
    <property type="match status" value="1"/>
</dbReference>
<reference evidence="7" key="1">
    <citation type="journal article" date="2021" name="PeerJ">
        <title>Extensive microbial diversity within the chicken gut microbiome revealed by metagenomics and culture.</title>
        <authorList>
            <person name="Gilroy R."/>
            <person name="Ravi A."/>
            <person name="Getino M."/>
            <person name="Pursley I."/>
            <person name="Horton D.L."/>
            <person name="Alikhan N.F."/>
            <person name="Baker D."/>
            <person name="Gharbi K."/>
            <person name="Hall N."/>
            <person name="Watson M."/>
            <person name="Adriaenssens E.M."/>
            <person name="Foster-Nyarko E."/>
            <person name="Jarju S."/>
            <person name="Secka A."/>
            <person name="Antonio M."/>
            <person name="Oren A."/>
            <person name="Chaudhuri R.R."/>
            <person name="La Ragione R."/>
            <person name="Hildebrand F."/>
            <person name="Pallen M.J."/>
        </authorList>
    </citation>
    <scope>NUCLEOTIDE SEQUENCE</scope>
    <source>
        <strain evidence="7">A6-441</strain>
    </source>
</reference>